<evidence type="ECO:0008006" key="3">
    <source>
        <dbReference type="Google" id="ProtNLM"/>
    </source>
</evidence>
<dbReference type="EnsemblMetazoa" id="Aqu2.1.12637_001">
    <property type="protein sequence ID" value="Aqu2.1.12637_001"/>
    <property type="gene ID" value="Aqu2.1.12637"/>
</dbReference>
<accession>A0A1X7TDI5</accession>
<evidence type="ECO:0000313" key="2">
    <source>
        <dbReference type="EnsemblMetazoa" id="Aqu2.1.12637_001"/>
    </source>
</evidence>
<organism evidence="2">
    <name type="scientific">Amphimedon queenslandica</name>
    <name type="common">Sponge</name>
    <dbReference type="NCBI Taxonomy" id="400682"/>
    <lineage>
        <taxon>Eukaryota</taxon>
        <taxon>Metazoa</taxon>
        <taxon>Porifera</taxon>
        <taxon>Demospongiae</taxon>
        <taxon>Heteroscleromorpha</taxon>
        <taxon>Haplosclerida</taxon>
        <taxon>Niphatidae</taxon>
        <taxon>Amphimedon</taxon>
    </lineage>
</organism>
<feature type="signal peptide" evidence="1">
    <location>
        <begin position="1"/>
        <end position="16"/>
    </location>
</feature>
<dbReference type="AlphaFoldDB" id="A0A1X7TDI5"/>
<reference evidence="2" key="1">
    <citation type="submission" date="2017-05" db="UniProtKB">
        <authorList>
            <consortium name="EnsemblMetazoa"/>
        </authorList>
    </citation>
    <scope>IDENTIFICATION</scope>
</reference>
<dbReference type="InParanoid" id="A0A1X7TDI5"/>
<proteinExistence type="predicted"/>
<name>A0A1X7TDI5_AMPQE</name>
<sequence length="78" mass="8207">MKALIILATAIASSTAICVVVYLKPLGGNKSKNISYCQPIQEEGGNPFGYAMHTSIKCSDKTIVTGTPKLNGADSIVY</sequence>
<evidence type="ECO:0000256" key="1">
    <source>
        <dbReference type="SAM" id="SignalP"/>
    </source>
</evidence>
<keyword evidence="1" id="KW-0732">Signal</keyword>
<protein>
    <recommendedName>
        <fullName evidence="3">Secreted protein</fullName>
    </recommendedName>
</protein>
<feature type="chain" id="PRO_5013095574" description="Secreted protein" evidence="1">
    <location>
        <begin position="17"/>
        <end position="78"/>
    </location>
</feature>